<dbReference type="AlphaFoldDB" id="A0A5B7IQ52"/>
<evidence type="ECO:0000313" key="3">
    <source>
        <dbReference type="Proteomes" id="UP000324222"/>
    </source>
</evidence>
<evidence type="ECO:0000313" key="2">
    <source>
        <dbReference type="EMBL" id="MPC82918.1"/>
    </source>
</evidence>
<reference evidence="2 3" key="1">
    <citation type="submission" date="2019-05" db="EMBL/GenBank/DDBJ databases">
        <title>Another draft genome of Portunus trituberculatus and its Hox gene families provides insights of decapod evolution.</title>
        <authorList>
            <person name="Jeong J.-H."/>
            <person name="Song I."/>
            <person name="Kim S."/>
            <person name="Choi T."/>
            <person name="Kim D."/>
            <person name="Ryu S."/>
            <person name="Kim W."/>
        </authorList>
    </citation>
    <scope>NUCLEOTIDE SEQUENCE [LARGE SCALE GENOMIC DNA]</scope>
    <source>
        <tissue evidence="2">Muscle</tissue>
    </source>
</reference>
<feature type="region of interest" description="Disordered" evidence="1">
    <location>
        <begin position="15"/>
        <end position="76"/>
    </location>
</feature>
<gene>
    <name evidence="2" type="ORF">E2C01_077607</name>
</gene>
<organism evidence="2 3">
    <name type="scientific">Portunus trituberculatus</name>
    <name type="common">Swimming crab</name>
    <name type="synonym">Neptunus trituberculatus</name>
    <dbReference type="NCBI Taxonomy" id="210409"/>
    <lineage>
        <taxon>Eukaryota</taxon>
        <taxon>Metazoa</taxon>
        <taxon>Ecdysozoa</taxon>
        <taxon>Arthropoda</taxon>
        <taxon>Crustacea</taxon>
        <taxon>Multicrustacea</taxon>
        <taxon>Malacostraca</taxon>
        <taxon>Eumalacostraca</taxon>
        <taxon>Eucarida</taxon>
        <taxon>Decapoda</taxon>
        <taxon>Pleocyemata</taxon>
        <taxon>Brachyura</taxon>
        <taxon>Eubrachyura</taxon>
        <taxon>Portunoidea</taxon>
        <taxon>Portunidae</taxon>
        <taxon>Portuninae</taxon>
        <taxon>Portunus</taxon>
    </lineage>
</organism>
<keyword evidence="3" id="KW-1185">Reference proteome</keyword>
<dbReference type="EMBL" id="VSRR010061083">
    <property type="protein sequence ID" value="MPC82918.1"/>
    <property type="molecule type" value="Genomic_DNA"/>
</dbReference>
<protein>
    <submittedName>
        <fullName evidence="2">Uncharacterized protein</fullName>
    </submittedName>
</protein>
<evidence type="ECO:0000256" key="1">
    <source>
        <dbReference type="SAM" id="MobiDB-lite"/>
    </source>
</evidence>
<comment type="caution">
    <text evidence="2">The sequence shown here is derived from an EMBL/GenBank/DDBJ whole genome shotgun (WGS) entry which is preliminary data.</text>
</comment>
<name>A0A5B7IQ52_PORTR</name>
<dbReference type="Proteomes" id="UP000324222">
    <property type="component" value="Unassembled WGS sequence"/>
</dbReference>
<proteinExistence type="predicted"/>
<feature type="compositionally biased region" description="Basic and acidic residues" evidence="1">
    <location>
        <begin position="15"/>
        <end position="66"/>
    </location>
</feature>
<accession>A0A5B7IQ52</accession>
<sequence length="76" mass="8621">MQFFLGILCLTSDQRANDLREEGLEGRRPGKGGAERRREGQVEGGKDEEEKCEEESGKMLVRDGRASNEMTMEEEE</sequence>